<evidence type="ECO:0000256" key="5">
    <source>
        <dbReference type="ARBA" id="ARBA00023277"/>
    </source>
</evidence>
<dbReference type="Gene3D" id="3.20.20.370">
    <property type="entry name" value="Glycoside hydrolase/deacetylase"/>
    <property type="match status" value="1"/>
</dbReference>
<name>A0A364Y2I8_9BACT</name>
<protein>
    <recommendedName>
        <fullName evidence="8">ChbG/HpnK family deacetylase</fullName>
    </recommendedName>
</protein>
<dbReference type="AlphaFoldDB" id="A0A364Y2I8"/>
<keyword evidence="3" id="KW-0378">Hydrolase</keyword>
<dbReference type="Pfam" id="PF04794">
    <property type="entry name" value="YdjC"/>
    <property type="match status" value="1"/>
</dbReference>
<comment type="caution">
    <text evidence="6">The sequence shown here is derived from an EMBL/GenBank/DDBJ whole genome shotgun (WGS) entry which is preliminary data.</text>
</comment>
<dbReference type="GO" id="GO:0016787">
    <property type="term" value="F:hydrolase activity"/>
    <property type="evidence" value="ECO:0007669"/>
    <property type="project" value="UniProtKB-KW"/>
</dbReference>
<evidence type="ECO:0000313" key="6">
    <source>
        <dbReference type="EMBL" id="RAW00909.1"/>
    </source>
</evidence>
<evidence type="ECO:0008006" key="8">
    <source>
        <dbReference type="Google" id="ProtNLM"/>
    </source>
</evidence>
<dbReference type="GO" id="GO:0005975">
    <property type="term" value="P:carbohydrate metabolic process"/>
    <property type="evidence" value="ECO:0007669"/>
    <property type="project" value="InterPro"/>
</dbReference>
<dbReference type="GO" id="GO:0046872">
    <property type="term" value="F:metal ion binding"/>
    <property type="evidence" value="ECO:0007669"/>
    <property type="project" value="UniProtKB-KW"/>
</dbReference>
<comment type="cofactor">
    <cofactor evidence="1">
        <name>Mg(2+)</name>
        <dbReference type="ChEBI" id="CHEBI:18420"/>
    </cofactor>
</comment>
<evidence type="ECO:0000313" key="7">
    <source>
        <dbReference type="Proteomes" id="UP000251889"/>
    </source>
</evidence>
<keyword evidence="5" id="KW-0119">Carbohydrate metabolism</keyword>
<keyword evidence="2" id="KW-0479">Metal-binding</keyword>
<dbReference type="EMBL" id="QMFY01000005">
    <property type="protein sequence ID" value="RAW00909.1"/>
    <property type="molecule type" value="Genomic_DNA"/>
</dbReference>
<dbReference type="SUPFAM" id="SSF88713">
    <property type="entry name" value="Glycoside hydrolase/deacetylase"/>
    <property type="match status" value="1"/>
</dbReference>
<evidence type="ECO:0000256" key="2">
    <source>
        <dbReference type="ARBA" id="ARBA00022723"/>
    </source>
</evidence>
<proteinExistence type="predicted"/>
<dbReference type="PANTHER" id="PTHR31609:SF1">
    <property type="entry name" value="CARBOHYDRATE DEACETYLASE"/>
    <property type="match status" value="1"/>
</dbReference>
<dbReference type="Proteomes" id="UP000251889">
    <property type="component" value="Unassembled WGS sequence"/>
</dbReference>
<evidence type="ECO:0000256" key="3">
    <source>
        <dbReference type="ARBA" id="ARBA00022801"/>
    </source>
</evidence>
<keyword evidence="7" id="KW-1185">Reference proteome</keyword>
<organism evidence="6 7">
    <name type="scientific">Pseudochryseolinea flava</name>
    <dbReference type="NCBI Taxonomy" id="2059302"/>
    <lineage>
        <taxon>Bacteria</taxon>
        <taxon>Pseudomonadati</taxon>
        <taxon>Bacteroidota</taxon>
        <taxon>Cytophagia</taxon>
        <taxon>Cytophagales</taxon>
        <taxon>Fulvivirgaceae</taxon>
        <taxon>Pseudochryseolinea</taxon>
    </lineage>
</organism>
<dbReference type="InterPro" id="IPR006879">
    <property type="entry name" value="YdjC-like"/>
</dbReference>
<dbReference type="OrthoDB" id="9774177at2"/>
<evidence type="ECO:0000256" key="1">
    <source>
        <dbReference type="ARBA" id="ARBA00001946"/>
    </source>
</evidence>
<reference evidence="6 7" key="1">
    <citation type="submission" date="2018-06" db="EMBL/GenBank/DDBJ databases">
        <title>Chryseolinea flavus sp. nov., a member of the phylum Bacteroidetes isolated from soil.</title>
        <authorList>
            <person name="Li Y."/>
            <person name="Wang J."/>
        </authorList>
    </citation>
    <scope>NUCLEOTIDE SEQUENCE [LARGE SCALE GENOMIC DNA]</scope>
    <source>
        <strain evidence="6 7">SDU1-6</strain>
    </source>
</reference>
<accession>A0A364Y2I8</accession>
<keyword evidence="4" id="KW-0460">Magnesium</keyword>
<dbReference type="PANTHER" id="PTHR31609">
    <property type="entry name" value="YDJC DEACETYLASE FAMILY MEMBER"/>
    <property type="match status" value="1"/>
</dbReference>
<dbReference type="InterPro" id="IPR011330">
    <property type="entry name" value="Glyco_hydro/deAcase_b/a-brl"/>
</dbReference>
<dbReference type="GO" id="GO:0019213">
    <property type="term" value="F:deacetylase activity"/>
    <property type="evidence" value="ECO:0007669"/>
    <property type="project" value="TreeGrafter"/>
</dbReference>
<gene>
    <name evidence="6" type="ORF">DQQ10_11745</name>
</gene>
<evidence type="ECO:0000256" key="4">
    <source>
        <dbReference type="ARBA" id="ARBA00022842"/>
    </source>
</evidence>
<dbReference type="CDD" id="cd10802">
    <property type="entry name" value="YdjC_TTHB029_like"/>
    <property type="match status" value="1"/>
</dbReference>
<sequence length="307" mass="34954">MRALMIFALVLCQTPIFSQMKTLQERLGYPKETKLLIIHADDIGVAQTENAATIYAMEKGVVNSGSIMVPCPWFPEIAAYAVSHPELDLGVHLVLTSEWKHYKWGPVLHQEVKSLTTDKGFLTDGSVDLSKVAKVEDVEKELRAQIKRAIQFGVDPTHLDSHMGMIFRDAEYVKIYIKLGHEFKIPVMITQQIVDAYESSGIKKMLTEKDVVIDDIYTAATYDYAKGMSKYYTNLLNNLQPGVSTILIHTAYDNDEMKAVTIDHPDWGSAWRQADFDFFTSDVCKKLLETNNIQLITWREMRDKLVR</sequence>